<reference evidence="2 3" key="1">
    <citation type="submission" date="2019-01" db="EMBL/GenBank/DDBJ databases">
        <title>Coherence of Microcystis species and biogeography revealed through population genomics.</title>
        <authorList>
            <person name="Perez-Carrascal O.M."/>
            <person name="Terrat Y."/>
            <person name="Giani A."/>
            <person name="Fortin N."/>
            <person name="Tromas N."/>
            <person name="Shapiro B.J."/>
        </authorList>
    </citation>
    <scope>NUCLEOTIDE SEQUENCE [LARGE SCALE GENOMIC DNA]</scope>
    <source>
        <strain evidence="2">Ma_QC_B_20070730_S2</strain>
    </source>
</reference>
<accession>A0A552E101</accession>
<protein>
    <submittedName>
        <fullName evidence="2">Carboxypeptidase</fullName>
    </submittedName>
</protein>
<feature type="domain" description="Peptidoglycan binding-like" evidence="1">
    <location>
        <begin position="32"/>
        <end position="81"/>
    </location>
</feature>
<comment type="caution">
    <text evidence="2">The sequence shown here is derived from an EMBL/GenBank/DDBJ whole genome shotgun (WGS) entry which is preliminary data.</text>
</comment>
<dbReference type="Gene3D" id="1.10.101.10">
    <property type="entry name" value="PGBD-like superfamily/PGBD"/>
    <property type="match status" value="1"/>
</dbReference>
<dbReference type="Gene3D" id="1.10.530.10">
    <property type="match status" value="1"/>
</dbReference>
<dbReference type="Pfam" id="PF01471">
    <property type="entry name" value="PG_binding_1"/>
    <property type="match status" value="1"/>
</dbReference>
<dbReference type="InterPro" id="IPR023346">
    <property type="entry name" value="Lysozyme-like_dom_sf"/>
</dbReference>
<dbReference type="Proteomes" id="UP000320551">
    <property type="component" value="Unassembled WGS sequence"/>
</dbReference>
<keyword evidence="2" id="KW-0378">Hydrolase</keyword>
<name>A0A552E101_MICAE</name>
<organism evidence="2 3">
    <name type="scientific">Microcystis aeruginosa Ma_QC_B_20070730_S2</name>
    <dbReference type="NCBI Taxonomy" id="2486256"/>
    <lineage>
        <taxon>Bacteria</taxon>
        <taxon>Bacillati</taxon>
        <taxon>Cyanobacteriota</taxon>
        <taxon>Cyanophyceae</taxon>
        <taxon>Oscillatoriophycideae</taxon>
        <taxon>Chroococcales</taxon>
        <taxon>Microcystaceae</taxon>
        <taxon>Microcystis</taxon>
    </lineage>
</organism>
<sequence length="296" mass="33407">MTTLKDIVKNQLQVSYEDIATSQLAFDEQLCREIQEILKANNFYHFTVDGLYGKITREALRDFKEAFALSGGDILGPTTAQFLLNLKKSIGPVVHDFSTKQGTQKAIIHECKRRGLTLNSQIAYVLATVEHETANSFKPVEEAFFLKPRSRQMAHLQTKFYFPYYGRGYVQLTLKFNYEKYSRKLGIDLVANKEKALDPNIALFVLVDGMLLGEFTGKKLGTYVNGSKTDFFNARDVINPRDKAQLIAGLAQNWLSKLNAESISFEGVVPESPENPELAEELLGIEELMLMQIMSS</sequence>
<proteinExistence type="predicted"/>
<dbReference type="SUPFAM" id="SSF47090">
    <property type="entry name" value="PGBD-like"/>
    <property type="match status" value="1"/>
</dbReference>
<dbReference type="EMBL" id="SFBK01000069">
    <property type="protein sequence ID" value="TRU28169.1"/>
    <property type="molecule type" value="Genomic_DNA"/>
</dbReference>
<evidence type="ECO:0000313" key="2">
    <source>
        <dbReference type="EMBL" id="TRU28169.1"/>
    </source>
</evidence>
<dbReference type="AlphaFoldDB" id="A0A552E101"/>
<dbReference type="InterPro" id="IPR036365">
    <property type="entry name" value="PGBD-like_sf"/>
</dbReference>
<evidence type="ECO:0000313" key="3">
    <source>
        <dbReference type="Proteomes" id="UP000320551"/>
    </source>
</evidence>
<dbReference type="GO" id="GO:0004180">
    <property type="term" value="F:carboxypeptidase activity"/>
    <property type="evidence" value="ECO:0007669"/>
    <property type="project" value="UniProtKB-KW"/>
</dbReference>
<dbReference type="InterPro" id="IPR036366">
    <property type="entry name" value="PGBDSf"/>
</dbReference>
<keyword evidence="2" id="KW-0645">Protease</keyword>
<evidence type="ECO:0000259" key="1">
    <source>
        <dbReference type="Pfam" id="PF01471"/>
    </source>
</evidence>
<gene>
    <name evidence="2" type="ORF">EWV80_05750</name>
</gene>
<keyword evidence="2" id="KW-0121">Carboxypeptidase</keyword>
<dbReference type="SUPFAM" id="SSF53955">
    <property type="entry name" value="Lysozyme-like"/>
    <property type="match status" value="1"/>
</dbReference>
<dbReference type="InterPro" id="IPR002477">
    <property type="entry name" value="Peptidoglycan-bd-like"/>
</dbReference>